<organism evidence="2 3">
    <name type="scientific">Paenibacillus brevis</name>
    <dbReference type="NCBI Taxonomy" id="2841508"/>
    <lineage>
        <taxon>Bacteria</taxon>
        <taxon>Bacillati</taxon>
        <taxon>Bacillota</taxon>
        <taxon>Bacilli</taxon>
        <taxon>Bacillales</taxon>
        <taxon>Paenibacillaceae</taxon>
        <taxon>Paenibacillus</taxon>
    </lineage>
</organism>
<gene>
    <name evidence="2" type="ORF">KQJ23_02375</name>
</gene>
<name>A0ABS6FMF2_9BACL</name>
<evidence type="ECO:0000313" key="3">
    <source>
        <dbReference type="Proteomes" id="UP000743001"/>
    </source>
</evidence>
<evidence type="ECO:0008006" key="4">
    <source>
        <dbReference type="Google" id="ProtNLM"/>
    </source>
</evidence>
<comment type="caution">
    <text evidence="2">The sequence shown here is derived from an EMBL/GenBank/DDBJ whole genome shotgun (WGS) entry which is preliminary data.</text>
</comment>
<keyword evidence="3" id="KW-1185">Reference proteome</keyword>
<accession>A0ABS6FMF2</accession>
<dbReference type="Proteomes" id="UP000743001">
    <property type="component" value="Unassembled WGS sequence"/>
</dbReference>
<keyword evidence="1" id="KW-0732">Signal</keyword>
<proteinExistence type="predicted"/>
<sequence>MKTLSLKRKVKKSLLLVPLLVLSLSTGITNAEPISSKDLAEQSVNNYIKAVQEGDIYKAANWVIDERFSTAEEQLNQYKEALISNPFSEVNLKSITPNPDDSYTALVELTRKDSGELNTVSYPVIYKDNSWKLVINGQETMSKKVEKLTKHQNSVVISPLAATELGSYSEFLLKVGKSAYSNKFDMTENAVGVTGWQQIAGSVSDTTVRYSIVKKGLFSDDAYGQTFYTGWNYWDGAAFYITITTSSRTYSGVHLKATNEDIGNSIAIRGHIYGN</sequence>
<feature type="chain" id="PRO_5047330534" description="DUF4878 domain-containing protein" evidence="1">
    <location>
        <begin position="32"/>
        <end position="275"/>
    </location>
</feature>
<evidence type="ECO:0000313" key="2">
    <source>
        <dbReference type="EMBL" id="MBU5670667.1"/>
    </source>
</evidence>
<protein>
    <recommendedName>
        <fullName evidence="4">DUF4878 domain-containing protein</fullName>
    </recommendedName>
</protein>
<dbReference type="RefSeq" id="WP_216477086.1">
    <property type="nucleotide sequence ID" value="NZ_JAHLQJ010000002.1"/>
</dbReference>
<dbReference type="EMBL" id="JAHLQJ010000002">
    <property type="protein sequence ID" value="MBU5670667.1"/>
    <property type="molecule type" value="Genomic_DNA"/>
</dbReference>
<reference evidence="2 3" key="1">
    <citation type="submission" date="2021-06" db="EMBL/GenBank/DDBJ databases">
        <authorList>
            <person name="Sun Q."/>
            <person name="Li D."/>
        </authorList>
    </citation>
    <scope>NUCLEOTIDE SEQUENCE [LARGE SCALE GENOMIC DNA]</scope>
    <source>
        <strain evidence="2 3">MSJ-6</strain>
    </source>
</reference>
<evidence type="ECO:0000256" key="1">
    <source>
        <dbReference type="SAM" id="SignalP"/>
    </source>
</evidence>
<feature type="signal peptide" evidence="1">
    <location>
        <begin position="1"/>
        <end position="31"/>
    </location>
</feature>